<accession>A0A372JTH3</accession>
<dbReference type="InterPro" id="IPR029044">
    <property type="entry name" value="Nucleotide-diphossugar_trans"/>
</dbReference>
<dbReference type="RefSeq" id="WP_117355826.1">
    <property type="nucleotide sequence ID" value="NZ_QURH01000037.1"/>
</dbReference>
<reference evidence="2 3" key="1">
    <citation type="submission" date="2018-08" db="EMBL/GenBank/DDBJ databases">
        <title>Actinomadura jelena sp. nov., a novel Actinomycete isolated from soil in Chad.</title>
        <authorList>
            <person name="Shi L."/>
        </authorList>
    </citation>
    <scope>NUCLEOTIDE SEQUENCE [LARGE SCALE GENOMIC DNA]</scope>
    <source>
        <strain evidence="2 3">NEAU-G17</strain>
    </source>
</reference>
<dbReference type="GO" id="GO:0016740">
    <property type="term" value="F:transferase activity"/>
    <property type="evidence" value="ECO:0007669"/>
    <property type="project" value="UniProtKB-KW"/>
</dbReference>
<dbReference type="SUPFAM" id="SSF53448">
    <property type="entry name" value="Nucleotide-diphospho-sugar transferases"/>
    <property type="match status" value="1"/>
</dbReference>
<feature type="region of interest" description="Disordered" evidence="1">
    <location>
        <begin position="243"/>
        <end position="272"/>
    </location>
</feature>
<evidence type="ECO:0000313" key="2">
    <source>
        <dbReference type="EMBL" id="RFU43260.1"/>
    </source>
</evidence>
<dbReference type="InterPro" id="IPR018641">
    <property type="entry name" value="Trfase_1_rSAM/seldom-assoc"/>
</dbReference>
<gene>
    <name evidence="2" type="ORF">DZF91_02100</name>
</gene>
<dbReference type="Proteomes" id="UP000261811">
    <property type="component" value="Unassembled WGS sequence"/>
</dbReference>
<evidence type="ECO:0000313" key="3">
    <source>
        <dbReference type="Proteomes" id="UP000261811"/>
    </source>
</evidence>
<evidence type="ECO:0000256" key="1">
    <source>
        <dbReference type="SAM" id="MobiDB-lite"/>
    </source>
</evidence>
<organism evidence="2 3">
    <name type="scientific">Actinomadura logoneensis</name>
    <dbReference type="NCBI Taxonomy" id="2293572"/>
    <lineage>
        <taxon>Bacteria</taxon>
        <taxon>Bacillati</taxon>
        <taxon>Actinomycetota</taxon>
        <taxon>Actinomycetes</taxon>
        <taxon>Streptosporangiales</taxon>
        <taxon>Thermomonosporaceae</taxon>
        <taxon>Actinomadura</taxon>
    </lineage>
</organism>
<feature type="compositionally biased region" description="Low complexity" evidence="1">
    <location>
        <begin position="9"/>
        <end position="24"/>
    </location>
</feature>
<protein>
    <submittedName>
        <fullName evidence="2">Glycosyltransferase</fullName>
    </submittedName>
</protein>
<dbReference type="PANTHER" id="PTHR36529:SF1">
    <property type="entry name" value="GLYCOSYLTRANSFERASE"/>
    <property type="match status" value="1"/>
</dbReference>
<comment type="caution">
    <text evidence="2">The sequence shown here is derived from an EMBL/GenBank/DDBJ whole genome shotgun (WGS) entry which is preliminary data.</text>
</comment>
<dbReference type="Gene3D" id="3.90.550.10">
    <property type="entry name" value="Spore Coat Polysaccharide Biosynthesis Protein SpsA, Chain A"/>
    <property type="match status" value="1"/>
</dbReference>
<dbReference type="Pfam" id="PF09837">
    <property type="entry name" value="DUF2064"/>
    <property type="match status" value="1"/>
</dbReference>
<keyword evidence="2" id="KW-0808">Transferase</keyword>
<keyword evidence="3" id="KW-1185">Reference proteome</keyword>
<dbReference type="AlphaFoldDB" id="A0A372JTH3"/>
<sequence length="272" mass="28250">MNDVRHGGSRASRVRSAGARQGASPRAADPSSPGVADLIVIAKEPLPGRVKTRLTPPFAPPEAAALAEAALKDTLQAVAATPAARRTLALAGSPGPWLPDGFDVIPQRGDGLDERLANAFDDAYRGRPLVLVGMDTPQLTPSLLAAAIDALTGHDACFGRATDGGFWLLGLHTPDPALLRGVPMSSPATGDHQLRRLTDAALTVAHLPELTDVDTHDDAAKVAEQAPTTHFAATYRALTARPASQLTGDDASAERASTKRPLALGTAAVRDR</sequence>
<name>A0A372JTH3_9ACTN</name>
<dbReference type="EMBL" id="QURH01000037">
    <property type="protein sequence ID" value="RFU43260.1"/>
    <property type="molecule type" value="Genomic_DNA"/>
</dbReference>
<proteinExistence type="predicted"/>
<dbReference type="NCBIfam" id="TIGR04282">
    <property type="entry name" value="glyco_like_cofC"/>
    <property type="match status" value="1"/>
</dbReference>
<dbReference type="PANTHER" id="PTHR36529">
    <property type="entry name" value="SLL1095 PROTEIN"/>
    <property type="match status" value="1"/>
</dbReference>
<dbReference type="OrthoDB" id="9798250at2"/>
<feature type="region of interest" description="Disordered" evidence="1">
    <location>
        <begin position="1"/>
        <end position="35"/>
    </location>
</feature>